<comment type="caution">
    <text evidence="2">The sequence shown here is derived from an EMBL/GenBank/DDBJ whole genome shotgun (WGS) entry which is preliminary data.</text>
</comment>
<accession>A0A0G0KJI4</accession>
<gene>
    <name evidence="2" type="ORF">US99_C0007G0010</name>
</gene>
<protein>
    <submittedName>
        <fullName evidence="2">Uncharacterized protein</fullName>
    </submittedName>
</protein>
<dbReference type="EMBL" id="LBVC01000007">
    <property type="protein sequence ID" value="KKQ78942.1"/>
    <property type="molecule type" value="Genomic_DNA"/>
</dbReference>
<proteinExistence type="predicted"/>
<reference evidence="2 3" key="1">
    <citation type="journal article" date="2015" name="Nature">
        <title>rRNA introns, odd ribosomes, and small enigmatic genomes across a large radiation of phyla.</title>
        <authorList>
            <person name="Brown C.T."/>
            <person name="Hug L.A."/>
            <person name="Thomas B.C."/>
            <person name="Sharon I."/>
            <person name="Castelle C.J."/>
            <person name="Singh A."/>
            <person name="Wilkins M.J."/>
            <person name="Williams K.H."/>
            <person name="Banfield J.F."/>
        </authorList>
    </citation>
    <scope>NUCLEOTIDE SEQUENCE [LARGE SCALE GENOMIC DNA]</scope>
</reference>
<keyword evidence="1" id="KW-1133">Transmembrane helix</keyword>
<sequence length="216" mass="24968">MFWQGLIYDGIMRGFTAVPILLLLVLATGLVIYFNFSNHKNTLVKPVSQTESLPVYKNEKLGFVMQYPKEFTAKEDTEEEFNKRGNGDFRKNFSGYVGYEPGKFIGAVVVLDKNNFFDTNPFTVWIFNNDSNLTIDEWHHNYWYYPFVWGDFTSTGKFILTPKDEATVSGQQGKSGVIDYREGKPKFIYVPKNGKMYLFRIIGETGEQILSTFKFL</sequence>
<evidence type="ECO:0000313" key="2">
    <source>
        <dbReference type="EMBL" id="KKQ78942.1"/>
    </source>
</evidence>
<evidence type="ECO:0000313" key="3">
    <source>
        <dbReference type="Proteomes" id="UP000034324"/>
    </source>
</evidence>
<keyword evidence="1" id="KW-0472">Membrane</keyword>
<feature type="transmembrane region" description="Helical" evidence="1">
    <location>
        <begin position="12"/>
        <end position="36"/>
    </location>
</feature>
<dbReference type="Proteomes" id="UP000034324">
    <property type="component" value="Unassembled WGS sequence"/>
</dbReference>
<name>A0A0G0KJI4_9BACT</name>
<dbReference type="AlphaFoldDB" id="A0A0G0KJI4"/>
<organism evidence="2 3">
    <name type="scientific">Candidatus Daviesbacteria bacterium GW2011_GWF2_38_6</name>
    <dbReference type="NCBI Taxonomy" id="1618432"/>
    <lineage>
        <taxon>Bacteria</taxon>
        <taxon>Candidatus Daviesiibacteriota</taxon>
    </lineage>
</organism>
<keyword evidence="1" id="KW-0812">Transmembrane</keyword>
<evidence type="ECO:0000256" key="1">
    <source>
        <dbReference type="SAM" id="Phobius"/>
    </source>
</evidence>